<gene>
    <name evidence="2" type="ORF">XENOCAPTIV_020901</name>
</gene>
<feature type="region of interest" description="Disordered" evidence="1">
    <location>
        <begin position="44"/>
        <end position="71"/>
    </location>
</feature>
<protein>
    <submittedName>
        <fullName evidence="2">Uncharacterized protein</fullName>
    </submittedName>
</protein>
<dbReference type="EMBL" id="JAHRIN010004535">
    <property type="protein sequence ID" value="MEQ2192977.1"/>
    <property type="molecule type" value="Genomic_DNA"/>
</dbReference>
<accession>A0ABV0QAZ0</accession>
<evidence type="ECO:0000313" key="2">
    <source>
        <dbReference type="EMBL" id="MEQ2192977.1"/>
    </source>
</evidence>
<organism evidence="2 3">
    <name type="scientific">Xenoophorus captivus</name>
    <dbReference type="NCBI Taxonomy" id="1517983"/>
    <lineage>
        <taxon>Eukaryota</taxon>
        <taxon>Metazoa</taxon>
        <taxon>Chordata</taxon>
        <taxon>Craniata</taxon>
        <taxon>Vertebrata</taxon>
        <taxon>Euteleostomi</taxon>
        <taxon>Actinopterygii</taxon>
        <taxon>Neopterygii</taxon>
        <taxon>Teleostei</taxon>
        <taxon>Neoteleostei</taxon>
        <taxon>Acanthomorphata</taxon>
        <taxon>Ovalentaria</taxon>
        <taxon>Atherinomorphae</taxon>
        <taxon>Cyprinodontiformes</taxon>
        <taxon>Goodeidae</taxon>
        <taxon>Xenoophorus</taxon>
    </lineage>
</organism>
<sequence>MENSRNTGKWCWAIGTLREALETGVRDQEIQMSAAGPWKVLERQQVRSRKERGSQPEPPEQEWSCSSEARE</sequence>
<name>A0ABV0QAZ0_9TELE</name>
<proteinExistence type="predicted"/>
<evidence type="ECO:0000256" key="1">
    <source>
        <dbReference type="SAM" id="MobiDB-lite"/>
    </source>
</evidence>
<reference evidence="2 3" key="1">
    <citation type="submission" date="2021-06" db="EMBL/GenBank/DDBJ databases">
        <authorList>
            <person name="Palmer J.M."/>
        </authorList>
    </citation>
    <scope>NUCLEOTIDE SEQUENCE [LARGE SCALE GENOMIC DNA]</scope>
    <source>
        <strain evidence="2 3">XC_2019</strain>
        <tissue evidence="2">Muscle</tissue>
    </source>
</reference>
<evidence type="ECO:0000313" key="3">
    <source>
        <dbReference type="Proteomes" id="UP001434883"/>
    </source>
</evidence>
<comment type="caution">
    <text evidence="2">The sequence shown here is derived from an EMBL/GenBank/DDBJ whole genome shotgun (WGS) entry which is preliminary data.</text>
</comment>
<dbReference type="Proteomes" id="UP001434883">
    <property type="component" value="Unassembled WGS sequence"/>
</dbReference>
<keyword evidence="3" id="KW-1185">Reference proteome</keyword>